<accession>A0ABM4BHP1</accession>
<dbReference type="PANTHER" id="PTHR33053">
    <property type="entry name" value="PROTEIN, PUTATIVE-RELATED"/>
    <property type="match status" value="1"/>
</dbReference>
<reference evidence="3" key="1">
    <citation type="submission" date="2025-08" db="UniProtKB">
        <authorList>
            <consortium name="RefSeq"/>
        </authorList>
    </citation>
    <scope>IDENTIFICATION</scope>
</reference>
<keyword evidence="2" id="KW-1185">Reference proteome</keyword>
<name>A0ABM4BHP1_HYDVU</name>
<proteinExistence type="predicted"/>
<feature type="compositionally biased region" description="Basic and acidic residues" evidence="1">
    <location>
        <begin position="59"/>
        <end position="69"/>
    </location>
</feature>
<protein>
    <submittedName>
        <fullName evidence="3">Uncharacterized protein LOC136077976</fullName>
    </submittedName>
</protein>
<dbReference type="Proteomes" id="UP001652625">
    <property type="component" value="Chromosome 03"/>
</dbReference>
<organism evidence="2 3">
    <name type="scientific">Hydra vulgaris</name>
    <name type="common">Hydra</name>
    <name type="synonym">Hydra attenuata</name>
    <dbReference type="NCBI Taxonomy" id="6087"/>
    <lineage>
        <taxon>Eukaryota</taxon>
        <taxon>Metazoa</taxon>
        <taxon>Cnidaria</taxon>
        <taxon>Hydrozoa</taxon>
        <taxon>Hydroidolina</taxon>
        <taxon>Anthoathecata</taxon>
        <taxon>Aplanulata</taxon>
        <taxon>Hydridae</taxon>
        <taxon>Hydra</taxon>
    </lineage>
</organism>
<sequence length="543" mass="62641">MADNKRKHYMKSYMRDYRSFKKFFNEEEEGKEEDEEEEGKEDGEEEGKEDDDEEEANENDDKKEEGKKDDDEDKEDNEDKEGDEDKEDDEKVGCCKKNGNTESEVSQSVKTRSFLYKWAVENNIKSKPLNELLTHLNSFIKDIPKSGTSLKNTLRSVDVENVAGGDFVYISLKIALSNYVKCFRKPAEFDLIMNVDGTRIYNCKKKQMWPILCTINQQGPYAIALWYGEGKPTVLGEYLKKFVAELKFYFINGYEGLKVIVKAFVCDAPARAFLKCIKSHSGYDSCERCEEHGEYHKGIRLLGTKSLIQDNKKFKEKFYSEHQIGKSPLSKLEIPMVTGFILDYMHLVCLGVRKKLMKNYINKIGSSVHSKISSQLLEIRKCTPTDFQGWPRSLDEFSDFKATEFRFFLLYAGIVVMKGKISHDEYKLLLAFSVAINILLSETMVKDNSMVSYCKNLLEWFTTESIVFYGPLFASYNVHSIIHLADDVINHKVSLNKISAFPFENYLGKIKRKIHSGTYTVAQVVKRLDEQSKVIHLLPKKNQ</sequence>
<evidence type="ECO:0000256" key="1">
    <source>
        <dbReference type="SAM" id="MobiDB-lite"/>
    </source>
</evidence>
<evidence type="ECO:0000313" key="2">
    <source>
        <dbReference type="Proteomes" id="UP001652625"/>
    </source>
</evidence>
<feature type="region of interest" description="Disordered" evidence="1">
    <location>
        <begin position="25"/>
        <end position="102"/>
    </location>
</feature>
<evidence type="ECO:0000313" key="3">
    <source>
        <dbReference type="RefSeq" id="XP_065648533.1"/>
    </source>
</evidence>
<dbReference type="PANTHER" id="PTHR33053:SF9">
    <property type="entry name" value="AGAP000105-PA"/>
    <property type="match status" value="1"/>
</dbReference>
<feature type="compositionally biased region" description="Acidic residues" evidence="1">
    <location>
        <begin position="26"/>
        <end position="58"/>
    </location>
</feature>
<dbReference type="RefSeq" id="XP_065648533.1">
    <property type="nucleotide sequence ID" value="XM_065792461.1"/>
</dbReference>
<dbReference type="GeneID" id="136077976"/>
<gene>
    <name evidence="3" type="primary">LOC136077976</name>
</gene>
<feature type="compositionally biased region" description="Acidic residues" evidence="1">
    <location>
        <begin position="70"/>
        <end position="90"/>
    </location>
</feature>